<evidence type="ECO:0000313" key="2">
    <source>
        <dbReference type="Proteomes" id="UP000516360"/>
    </source>
</evidence>
<gene>
    <name evidence="1" type="ORF">JZK55_09690</name>
</gene>
<protein>
    <recommendedName>
        <fullName evidence="3">LPP20 lipoprotein</fullName>
    </recommendedName>
</protein>
<accession>A0A7G1H2V6</accession>
<proteinExistence type="predicted"/>
<dbReference type="Proteomes" id="UP000516360">
    <property type="component" value="Chromosome"/>
</dbReference>
<dbReference type="AlphaFoldDB" id="A0A7G1H2V6"/>
<name>A0A7G1H2V6_9BACT</name>
<evidence type="ECO:0008006" key="3">
    <source>
        <dbReference type="Google" id="ProtNLM"/>
    </source>
</evidence>
<evidence type="ECO:0000313" key="1">
    <source>
        <dbReference type="EMBL" id="BCB96047.1"/>
    </source>
</evidence>
<organism evidence="1 2">
    <name type="scientific">Dissulfurispira thermophila</name>
    <dbReference type="NCBI Taxonomy" id="2715679"/>
    <lineage>
        <taxon>Bacteria</taxon>
        <taxon>Pseudomonadati</taxon>
        <taxon>Nitrospirota</taxon>
        <taxon>Thermodesulfovibrionia</taxon>
        <taxon>Thermodesulfovibrionales</taxon>
        <taxon>Dissulfurispiraceae</taxon>
        <taxon>Dissulfurispira</taxon>
    </lineage>
</organism>
<dbReference type="EMBL" id="AP022873">
    <property type="protein sequence ID" value="BCB96047.1"/>
    <property type="molecule type" value="Genomic_DNA"/>
</dbReference>
<sequence>MILTILKNEEDKMKRKVFILLFLIVGLASIAFAQQETVPSQVDQRFQAANEWLNQNNLSITTSPEQAFMNDYILVMAEGLPSPMAKSSAQKRLTAERAATALAYRQLAEILEGVAVVGDTLVKDAELQYDVVRTAVAGFVKGAQVIYKDYNKQEEVAIVMVKIGMTGPQSFAKVMYEKMLGDPEIKKTIVEPKPVYRHKPVPLDERYDGLIIDATEQSFRPALINRIFTVKGEVLYDPSKISQKVLVEQGCGEYTNSVDKAKAALETRGVKNPLIVKASGTVSPSDLQVTDDDAVRIFSANQKTNFLAGAKVAFVLK</sequence>
<dbReference type="KEGG" id="dtp:JZK55_09690"/>
<keyword evidence="2" id="KW-1185">Reference proteome</keyword>
<reference evidence="1 2" key="1">
    <citation type="submission" date="2020-03" db="EMBL/GenBank/DDBJ databases">
        <title>Complete genome sequences of two sulfur-disproportionating bacterial strains T55J and Mzg5.</title>
        <authorList>
            <person name="Umezawa K."/>
            <person name="Kojima H."/>
            <person name="Kato Y."/>
            <person name="Fukui M."/>
        </authorList>
    </citation>
    <scope>NUCLEOTIDE SEQUENCE [LARGE SCALE GENOMIC DNA]</scope>
    <source>
        <strain evidence="1 2">T55J</strain>
    </source>
</reference>